<dbReference type="SUPFAM" id="SSF110849">
    <property type="entry name" value="ParB/Sulfiredoxin"/>
    <property type="match status" value="1"/>
</dbReference>
<dbReference type="Gene3D" id="1.10.10.2830">
    <property type="match status" value="1"/>
</dbReference>
<dbReference type="Pfam" id="PF17762">
    <property type="entry name" value="HTH_ParB"/>
    <property type="match status" value="1"/>
</dbReference>
<dbReference type="Proteomes" id="UP001495910">
    <property type="component" value="Unassembled WGS sequence"/>
</dbReference>
<comment type="caution">
    <text evidence="2">The sequence shown here is derived from an EMBL/GenBank/DDBJ whole genome shotgun (WGS) entry which is preliminary data.</text>
</comment>
<evidence type="ECO:0000313" key="3">
    <source>
        <dbReference type="Proteomes" id="UP001495910"/>
    </source>
</evidence>
<accession>A0ABU9PQM3</accession>
<name>A0ABU9PQM3_9BURK</name>
<dbReference type="EMBL" id="JBANDC010000002">
    <property type="protein sequence ID" value="MEM4986302.1"/>
    <property type="molecule type" value="Genomic_DNA"/>
</dbReference>
<dbReference type="InterPro" id="IPR041468">
    <property type="entry name" value="HTH_ParB/Spo0J"/>
</dbReference>
<dbReference type="PANTHER" id="PTHR33375:SF1">
    <property type="entry name" value="CHROMOSOME-PARTITIONING PROTEIN PARB-RELATED"/>
    <property type="match status" value="1"/>
</dbReference>
<gene>
    <name evidence="2" type="ORF">V8G57_02765</name>
</gene>
<dbReference type="Gene3D" id="3.90.1530.10">
    <property type="entry name" value="Conserved hypothetical protein from pyrococcus furiosus pfu- 392566-001, ParB domain"/>
    <property type="match status" value="1"/>
</dbReference>
<dbReference type="RefSeq" id="WP_342828125.1">
    <property type="nucleotide sequence ID" value="NZ_JBANDC010000002.1"/>
</dbReference>
<organism evidence="2 3">
    <name type="scientific">Collimonas rhizosphaerae</name>
    <dbReference type="NCBI Taxonomy" id="3126357"/>
    <lineage>
        <taxon>Bacteria</taxon>
        <taxon>Pseudomonadati</taxon>
        <taxon>Pseudomonadota</taxon>
        <taxon>Betaproteobacteria</taxon>
        <taxon>Burkholderiales</taxon>
        <taxon>Oxalobacteraceae</taxon>
        <taxon>Collimonas</taxon>
    </lineage>
</organism>
<evidence type="ECO:0000313" key="2">
    <source>
        <dbReference type="EMBL" id="MEM4986302.1"/>
    </source>
</evidence>
<dbReference type="SUPFAM" id="SSF109709">
    <property type="entry name" value="KorB DNA-binding domain-like"/>
    <property type="match status" value="1"/>
</dbReference>
<keyword evidence="3" id="KW-1185">Reference proteome</keyword>
<proteinExistence type="predicted"/>
<evidence type="ECO:0000259" key="1">
    <source>
        <dbReference type="Pfam" id="PF17762"/>
    </source>
</evidence>
<dbReference type="PANTHER" id="PTHR33375">
    <property type="entry name" value="CHROMOSOME-PARTITIONING PROTEIN PARB-RELATED"/>
    <property type="match status" value="1"/>
</dbReference>
<sequence>MTENVSGAVSLKVLAERKADGVQKTTRFQVDPRIIEIEPGFNGRPIDQEHVDSIKASIKAGAELDALVVRVEDGRIILVDGHHRLTAILQLIAEGLEILRIDARQFRGNDAERIAHMLTSAQGKPLTPLEQGLQYRKLIGFGWTNQEVASKVGKSASHVSQMLTLAESNSDVQGMVARKEVAAHVALDVVKKHGSGAGKVLAGHLETARSSGKIKVTKKTVTPTEQPTPRPIYGDLLDTQRLDYLIDQKAVVFHGGKTVSGETKKGFWLLWPNIDETQPGVFENSRAAIDVAMQPQAEKEKAQ</sequence>
<dbReference type="InterPro" id="IPR050336">
    <property type="entry name" value="Chromosome_partition/occlusion"/>
</dbReference>
<dbReference type="InterPro" id="IPR036086">
    <property type="entry name" value="ParB/Sulfiredoxin_sf"/>
</dbReference>
<protein>
    <submittedName>
        <fullName evidence="2">ParB N-terminal domain-containing protein</fullName>
    </submittedName>
</protein>
<feature type="domain" description="ParB/Spo0J HTH" evidence="1">
    <location>
        <begin position="126"/>
        <end position="184"/>
    </location>
</feature>
<reference evidence="2 3" key="1">
    <citation type="submission" date="2024-02" db="EMBL/GenBank/DDBJ databases">
        <title>Draft genome sequence of Collimonas sp. strain H4R21, an effective mineral-weathering bacterial strain isolated from the beech rhizosphere.</title>
        <authorList>
            <person name="Morin E."/>
            <person name="Uroz S."/>
            <person name="Leveau J.H.J."/>
            <person name="Kumar R."/>
            <person name="Rey M.W."/>
            <person name="Pham J."/>
        </authorList>
    </citation>
    <scope>NUCLEOTIDE SEQUENCE [LARGE SCALE GENOMIC DNA]</scope>
    <source>
        <strain evidence="2 3">H4R21</strain>
    </source>
</reference>